<feature type="signal peptide" evidence="1">
    <location>
        <begin position="1"/>
        <end position="20"/>
    </location>
</feature>
<organism evidence="2 3">
    <name type="scientific">Marinilabilia salmonicolor</name>
    <dbReference type="NCBI Taxonomy" id="989"/>
    <lineage>
        <taxon>Bacteria</taxon>
        <taxon>Pseudomonadati</taxon>
        <taxon>Bacteroidota</taxon>
        <taxon>Bacteroidia</taxon>
        <taxon>Marinilabiliales</taxon>
        <taxon>Marinilabiliaceae</taxon>
        <taxon>Marinilabilia</taxon>
    </lineage>
</organism>
<dbReference type="RefSeq" id="WP_114436659.1">
    <property type="nucleotide sequence ID" value="NZ_QPIZ01000006.1"/>
</dbReference>
<comment type="caution">
    <text evidence="2">The sequence shown here is derived from an EMBL/GenBank/DDBJ whole genome shotgun (WGS) entry which is preliminary data.</text>
</comment>
<keyword evidence="1" id="KW-0732">Signal</keyword>
<evidence type="ECO:0000313" key="3">
    <source>
        <dbReference type="Proteomes" id="UP000252733"/>
    </source>
</evidence>
<evidence type="ECO:0000313" key="2">
    <source>
        <dbReference type="EMBL" id="RCW37322.1"/>
    </source>
</evidence>
<reference evidence="2 3" key="1">
    <citation type="submission" date="2018-07" db="EMBL/GenBank/DDBJ databases">
        <title>Freshwater and sediment microbial communities from various areas in North America, analyzing microbe dynamics in response to fracking.</title>
        <authorList>
            <person name="Lamendella R."/>
        </authorList>
    </citation>
    <scope>NUCLEOTIDE SEQUENCE [LARGE SCALE GENOMIC DNA]</scope>
    <source>
        <strain evidence="2 3">160A</strain>
    </source>
</reference>
<dbReference type="Proteomes" id="UP000252733">
    <property type="component" value="Unassembled WGS sequence"/>
</dbReference>
<keyword evidence="3" id="KW-1185">Reference proteome</keyword>
<feature type="chain" id="PRO_5016687287" evidence="1">
    <location>
        <begin position="21"/>
        <end position="152"/>
    </location>
</feature>
<dbReference type="AlphaFoldDB" id="A0A368V8A0"/>
<name>A0A368V8A0_9BACT</name>
<gene>
    <name evidence="2" type="ORF">DFO77_10612</name>
</gene>
<protein>
    <submittedName>
        <fullName evidence="2">Uncharacterized protein</fullName>
    </submittedName>
</protein>
<accession>A0A368V8A0</accession>
<evidence type="ECO:0000256" key="1">
    <source>
        <dbReference type="SAM" id="SignalP"/>
    </source>
</evidence>
<dbReference type="EMBL" id="QPIZ01000006">
    <property type="protein sequence ID" value="RCW37322.1"/>
    <property type="molecule type" value="Genomic_DNA"/>
</dbReference>
<proteinExistence type="predicted"/>
<sequence length="152" mass="17867">MKTSAIFSLIALTLTINLNASNPSQEFIVSLNSSYEENIEVADWMLDINEFSAETEMIEIEEWMTAFDQTLESFIPIEDWMLNETLFTDNEELVQLEAWMLNEALFTDYERNLALKEWMFNVQAFTGDTNDETETIKIEDWMIDFDNFYASF</sequence>